<sequence>MNDSFIFYISVSIILLAFEASGIVCQISSFSGLQILLSTGAHTFGMLAMMAFLLNVYDVYAYRLIAIVSIFIPSGTELITWIIFFSTLCSKTPFKP</sequence>
<keyword evidence="1" id="KW-0812">Transmembrane</keyword>
<feature type="transmembrane region" description="Helical" evidence="1">
    <location>
        <begin position="60"/>
        <end position="85"/>
    </location>
</feature>
<proteinExistence type="predicted"/>
<gene>
    <name evidence="2" type="ORF">P879_05934</name>
</gene>
<name>A0A8T0DPP3_9TREM</name>
<evidence type="ECO:0000313" key="3">
    <source>
        <dbReference type="Proteomes" id="UP000699462"/>
    </source>
</evidence>
<keyword evidence="3" id="KW-1185">Reference proteome</keyword>
<dbReference type="InterPro" id="IPR029248">
    <property type="entry name" value="TMEM107"/>
</dbReference>
<dbReference type="Pfam" id="PF14995">
    <property type="entry name" value="TMEM107"/>
    <property type="match status" value="1"/>
</dbReference>
<dbReference type="AlphaFoldDB" id="A0A8T0DPP3"/>
<keyword evidence="1" id="KW-1133">Transmembrane helix</keyword>
<evidence type="ECO:0008006" key="4">
    <source>
        <dbReference type="Google" id="ProtNLM"/>
    </source>
</evidence>
<dbReference type="OrthoDB" id="10365255at2759"/>
<reference evidence="2 3" key="1">
    <citation type="submission" date="2019-07" db="EMBL/GenBank/DDBJ databases">
        <title>Annotation for the trematode Paragonimus westermani.</title>
        <authorList>
            <person name="Choi Y.-J."/>
        </authorList>
    </citation>
    <scope>NUCLEOTIDE SEQUENCE [LARGE SCALE GENOMIC DNA]</scope>
    <source>
        <strain evidence="2">180907_Pwestermani</strain>
    </source>
</reference>
<evidence type="ECO:0000256" key="1">
    <source>
        <dbReference type="SAM" id="Phobius"/>
    </source>
</evidence>
<keyword evidence="1" id="KW-0472">Membrane</keyword>
<feature type="transmembrane region" description="Helical" evidence="1">
    <location>
        <begin position="35"/>
        <end position="54"/>
    </location>
</feature>
<dbReference type="Proteomes" id="UP000699462">
    <property type="component" value="Unassembled WGS sequence"/>
</dbReference>
<comment type="caution">
    <text evidence="2">The sequence shown here is derived from an EMBL/GenBank/DDBJ whole genome shotgun (WGS) entry which is preliminary data.</text>
</comment>
<accession>A0A8T0DPP3</accession>
<organism evidence="2 3">
    <name type="scientific">Paragonimus westermani</name>
    <dbReference type="NCBI Taxonomy" id="34504"/>
    <lineage>
        <taxon>Eukaryota</taxon>
        <taxon>Metazoa</taxon>
        <taxon>Spiralia</taxon>
        <taxon>Lophotrochozoa</taxon>
        <taxon>Platyhelminthes</taxon>
        <taxon>Trematoda</taxon>
        <taxon>Digenea</taxon>
        <taxon>Plagiorchiida</taxon>
        <taxon>Troglotremata</taxon>
        <taxon>Troglotrematidae</taxon>
        <taxon>Paragonimus</taxon>
    </lineage>
</organism>
<dbReference type="EMBL" id="JTDF01002295">
    <property type="protein sequence ID" value="KAF8568964.1"/>
    <property type="molecule type" value="Genomic_DNA"/>
</dbReference>
<protein>
    <recommendedName>
        <fullName evidence="4">Transmembrane protein 107</fullName>
    </recommendedName>
</protein>
<feature type="transmembrane region" description="Helical" evidence="1">
    <location>
        <begin position="6"/>
        <end position="28"/>
    </location>
</feature>
<evidence type="ECO:0000313" key="2">
    <source>
        <dbReference type="EMBL" id="KAF8568964.1"/>
    </source>
</evidence>